<evidence type="ECO:0000313" key="2">
    <source>
        <dbReference type="Proteomes" id="UP001501523"/>
    </source>
</evidence>
<dbReference type="EMBL" id="BAAAEU010000006">
    <property type="protein sequence ID" value="GAA0711440.1"/>
    <property type="molecule type" value="Genomic_DNA"/>
</dbReference>
<accession>A0ABN1IF17</accession>
<keyword evidence="2" id="KW-1185">Reference proteome</keyword>
<reference evidence="1 2" key="1">
    <citation type="journal article" date="2019" name="Int. J. Syst. Evol. Microbiol.">
        <title>The Global Catalogue of Microorganisms (GCM) 10K type strain sequencing project: providing services to taxonomists for standard genome sequencing and annotation.</title>
        <authorList>
            <consortium name="The Broad Institute Genomics Platform"/>
            <consortium name="The Broad Institute Genome Sequencing Center for Infectious Disease"/>
            <person name="Wu L."/>
            <person name="Ma J."/>
        </authorList>
    </citation>
    <scope>NUCLEOTIDE SEQUENCE [LARGE SCALE GENOMIC DNA]</scope>
    <source>
        <strain evidence="1 2">JCM 15421</strain>
    </source>
</reference>
<comment type="caution">
    <text evidence="1">The sequence shown here is derived from an EMBL/GenBank/DDBJ whole genome shotgun (WGS) entry which is preliminary data.</text>
</comment>
<name>A0ABN1IF17_9GAMM</name>
<dbReference type="SUPFAM" id="SSF81901">
    <property type="entry name" value="HCP-like"/>
    <property type="match status" value="2"/>
</dbReference>
<proteinExistence type="predicted"/>
<organism evidence="1 2">
    <name type="scientific">Dokdonella soli</name>
    <dbReference type="NCBI Taxonomy" id="529810"/>
    <lineage>
        <taxon>Bacteria</taxon>
        <taxon>Pseudomonadati</taxon>
        <taxon>Pseudomonadota</taxon>
        <taxon>Gammaproteobacteria</taxon>
        <taxon>Lysobacterales</taxon>
        <taxon>Rhodanobacteraceae</taxon>
        <taxon>Dokdonella</taxon>
    </lineage>
</organism>
<dbReference type="PANTHER" id="PTHR11102">
    <property type="entry name" value="SEL-1-LIKE PROTEIN"/>
    <property type="match status" value="1"/>
</dbReference>
<evidence type="ECO:0008006" key="3">
    <source>
        <dbReference type="Google" id="ProtNLM"/>
    </source>
</evidence>
<dbReference type="Proteomes" id="UP001501523">
    <property type="component" value="Unassembled WGS sequence"/>
</dbReference>
<sequence>MKGQFERGGVWYSYPLMLLLLAVFGATPQARASTRPLASPVEDMALPRAEDLSASVMRTALAQTTSFEFDAAAIANIGKLYEEGACTQLVSLAQRQVDRDARSLMAHYVLSRCKATQGQKAEADKHAAQLPVLMEEMKRPSGAFGEDRLIAARSFVDCIAYIAIGHWDVVSETFEIRNGGWRLYDKVTARRLGDDHDVVLRFDLTDYAHDMVAAASTQFPSDQSKGAMEAPALYMAFLFSAAPMPRAAALTGLADFHEGMLHDLITKERSLELLRRALQSDDPYPKYAVGRRLLLKSQGDADFAKAREYLEAAAAEGMNEAQVLLAAMYAGGFGVETSNTRRDQQLDRAAKHLGTPRMEYEYANVLRDDDLHVANPAEGMRWLRRSAEHGYAPAQNDYGTLCAQEGDAKKPSCDVDWYTRSIAKGNVVAMCNLGDLYQSGRGVTVDFAKAKTLYERSVAGGNVACDAKLGNLYYRGDGVQRDYASALRYYEMGAEWGEAVAQNNLAIVYRDGEGIERNDAEALKWTRRAAIQGYPRGASGLAYLYETGRGVDHNDQTAAALYAYAAVRGYDRAQYQLCAFYTEGRGVAKDLTRAAHWCRLAAEQGNADAMSGLGYAYEKGEGVVKDPKQAVD</sequence>
<dbReference type="Pfam" id="PF08238">
    <property type="entry name" value="Sel1"/>
    <property type="match status" value="9"/>
</dbReference>
<protein>
    <recommendedName>
        <fullName evidence="3">Sel1 repeat family protein</fullName>
    </recommendedName>
</protein>
<dbReference type="InterPro" id="IPR011990">
    <property type="entry name" value="TPR-like_helical_dom_sf"/>
</dbReference>
<dbReference type="InterPro" id="IPR050767">
    <property type="entry name" value="Sel1_AlgK"/>
</dbReference>
<dbReference type="SMART" id="SM00671">
    <property type="entry name" value="SEL1"/>
    <property type="match status" value="9"/>
</dbReference>
<dbReference type="InterPro" id="IPR006597">
    <property type="entry name" value="Sel1-like"/>
</dbReference>
<dbReference type="PANTHER" id="PTHR11102:SF160">
    <property type="entry name" value="ERAD-ASSOCIATED E3 UBIQUITIN-PROTEIN LIGASE COMPONENT HRD3"/>
    <property type="match status" value="1"/>
</dbReference>
<dbReference type="Gene3D" id="1.25.40.10">
    <property type="entry name" value="Tetratricopeptide repeat domain"/>
    <property type="match status" value="2"/>
</dbReference>
<dbReference type="RefSeq" id="WP_343788460.1">
    <property type="nucleotide sequence ID" value="NZ_JBHSMO010000003.1"/>
</dbReference>
<evidence type="ECO:0000313" key="1">
    <source>
        <dbReference type="EMBL" id="GAA0711440.1"/>
    </source>
</evidence>
<gene>
    <name evidence="1" type="ORF">GCM10009105_13350</name>
</gene>